<dbReference type="STRING" id="1027249.SAMN05216179_0731"/>
<organism evidence="1 2">
    <name type="scientific">Gracilibacillus kekensis</name>
    <dbReference type="NCBI Taxonomy" id="1027249"/>
    <lineage>
        <taxon>Bacteria</taxon>
        <taxon>Bacillati</taxon>
        <taxon>Bacillota</taxon>
        <taxon>Bacilli</taxon>
        <taxon>Bacillales</taxon>
        <taxon>Bacillaceae</taxon>
        <taxon>Gracilibacillus</taxon>
    </lineage>
</organism>
<dbReference type="EMBL" id="FRCZ01000001">
    <property type="protein sequence ID" value="SHM65291.1"/>
    <property type="molecule type" value="Genomic_DNA"/>
</dbReference>
<dbReference type="RefSeq" id="WP_084543344.1">
    <property type="nucleotide sequence ID" value="NZ_FRCZ01000001.1"/>
</dbReference>
<evidence type="ECO:0000313" key="1">
    <source>
        <dbReference type="EMBL" id="SHM65291.1"/>
    </source>
</evidence>
<dbReference type="AlphaFoldDB" id="A0A1M7KIX2"/>
<proteinExistence type="predicted"/>
<keyword evidence="2" id="KW-1185">Reference proteome</keyword>
<protein>
    <submittedName>
        <fullName evidence="1">Uncharacterized protein</fullName>
    </submittedName>
</protein>
<name>A0A1M7KIX2_9BACI</name>
<accession>A0A1M7KIX2</accession>
<gene>
    <name evidence="1" type="ORF">SAMN05216179_0731</name>
</gene>
<dbReference type="Proteomes" id="UP000184184">
    <property type="component" value="Unassembled WGS sequence"/>
</dbReference>
<sequence>MNELIITPNKGVGPISFGMTRDEVRNVLGGNVVEFKKTPMSDTFTDAFNDYGIHIYYDSNDTCEAIEMALPADPEFSHKHMIGRPFRELKSTIISQDSDVELDETGLLSFKLGIGLFVPELEDSEDSLVESVIVFREGYYE</sequence>
<evidence type="ECO:0000313" key="2">
    <source>
        <dbReference type="Proteomes" id="UP000184184"/>
    </source>
</evidence>
<reference evidence="1 2" key="1">
    <citation type="submission" date="2016-11" db="EMBL/GenBank/DDBJ databases">
        <authorList>
            <person name="Jaros S."/>
            <person name="Januszkiewicz K."/>
            <person name="Wedrychowicz H."/>
        </authorList>
    </citation>
    <scope>NUCLEOTIDE SEQUENCE [LARGE SCALE GENOMIC DNA]</scope>
    <source>
        <strain evidence="1 2">CGMCC 1.10681</strain>
    </source>
</reference>